<evidence type="ECO:0000313" key="2">
    <source>
        <dbReference type="EnsemblMetazoa" id="AMAM001835-PA"/>
    </source>
</evidence>
<proteinExistence type="predicted"/>
<evidence type="ECO:0000313" key="3">
    <source>
        <dbReference type="Proteomes" id="UP000075901"/>
    </source>
</evidence>
<feature type="compositionally biased region" description="Pro residues" evidence="1">
    <location>
        <begin position="151"/>
        <end position="163"/>
    </location>
</feature>
<evidence type="ECO:0000256" key="1">
    <source>
        <dbReference type="SAM" id="MobiDB-lite"/>
    </source>
</evidence>
<keyword evidence="3" id="KW-1185">Reference proteome</keyword>
<feature type="region of interest" description="Disordered" evidence="1">
    <location>
        <begin position="21"/>
        <end position="68"/>
    </location>
</feature>
<sequence length="163" mass="17599">MTRQLVKAAVAVGVAGAVSSYAKPVRPSTKSPQQREEERERRRQQRLSRRSTTTAIPPVEVNATTTTTEKVPLANSELIPVMVQDANSLLQIVYVRRDQIPPGGIPIAMQMPFPVAPPAQQPQPGPQDQQQPSPVVQPQLQVPSVNSSTEPPVPVLPTPAAQP</sequence>
<accession>A0A182S8J8</accession>
<reference evidence="2" key="2">
    <citation type="submission" date="2020-05" db="UniProtKB">
        <authorList>
            <consortium name="EnsemblMetazoa"/>
        </authorList>
    </citation>
    <scope>IDENTIFICATION</scope>
    <source>
        <strain evidence="2">maculatus3</strain>
    </source>
</reference>
<name>A0A182S8J8_9DIPT</name>
<dbReference type="AlphaFoldDB" id="A0A182S8J8"/>
<feature type="compositionally biased region" description="Low complexity" evidence="1">
    <location>
        <begin position="126"/>
        <end position="145"/>
    </location>
</feature>
<feature type="region of interest" description="Disordered" evidence="1">
    <location>
        <begin position="112"/>
        <end position="163"/>
    </location>
</feature>
<dbReference type="VEuPathDB" id="VectorBase:AMAM001835"/>
<dbReference type="EnsemblMetazoa" id="AMAM001835-RA">
    <property type="protein sequence ID" value="AMAM001835-PA"/>
    <property type="gene ID" value="AMAM001835"/>
</dbReference>
<reference evidence="3" key="1">
    <citation type="submission" date="2013-09" db="EMBL/GenBank/DDBJ databases">
        <title>The Genome Sequence of Anopheles maculatus species B.</title>
        <authorList>
            <consortium name="The Broad Institute Genomics Platform"/>
            <person name="Neafsey D.E."/>
            <person name="Besansky N."/>
            <person name="Howell P."/>
            <person name="Walton C."/>
            <person name="Young S.K."/>
            <person name="Zeng Q."/>
            <person name="Gargeya S."/>
            <person name="Fitzgerald M."/>
            <person name="Haas B."/>
            <person name="Abouelleil A."/>
            <person name="Allen A.W."/>
            <person name="Alvarado L."/>
            <person name="Arachchi H.M."/>
            <person name="Berlin A.M."/>
            <person name="Chapman S.B."/>
            <person name="Gainer-Dewar J."/>
            <person name="Goldberg J."/>
            <person name="Griggs A."/>
            <person name="Gujja S."/>
            <person name="Hansen M."/>
            <person name="Howarth C."/>
            <person name="Imamovic A."/>
            <person name="Ireland A."/>
            <person name="Larimer J."/>
            <person name="McCowan C."/>
            <person name="Murphy C."/>
            <person name="Pearson M."/>
            <person name="Poon T.W."/>
            <person name="Priest M."/>
            <person name="Roberts A."/>
            <person name="Saif S."/>
            <person name="Shea T."/>
            <person name="Sisk P."/>
            <person name="Sykes S."/>
            <person name="Wortman J."/>
            <person name="Nusbaum C."/>
            <person name="Birren B."/>
        </authorList>
    </citation>
    <scope>NUCLEOTIDE SEQUENCE [LARGE SCALE GENOMIC DNA]</scope>
    <source>
        <strain evidence="3">maculatus3</strain>
    </source>
</reference>
<feature type="compositionally biased region" description="Pro residues" evidence="1">
    <location>
        <begin position="114"/>
        <end position="125"/>
    </location>
</feature>
<organism evidence="2 3">
    <name type="scientific">Anopheles maculatus</name>
    <dbReference type="NCBI Taxonomy" id="74869"/>
    <lineage>
        <taxon>Eukaryota</taxon>
        <taxon>Metazoa</taxon>
        <taxon>Ecdysozoa</taxon>
        <taxon>Arthropoda</taxon>
        <taxon>Hexapoda</taxon>
        <taxon>Insecta</taxon>
        <taxon>Pterygota</taxon>
        <taxon>Neoptera</taxon>
        <taxon>Endopterygota</taxon>
        <taxon>Diptera</taxon>
        <taxon>Nematocera</taxon>
        <taxon>Culicoidea</taxon>
        <taxon>Culicidae</taxon>
        <taxon>Anophelinae</taxon>
        <taxon>Anopheles</taxon>
        <taxon>Anopheles maculatus group</taxon>
    </lineage>
</organism>
<protein>
    <submittedName>
        <fullName evidence="2">Uncharacterized protein</fullName>
    </submittedName>
</protein>
<dbReference type="Proteomes" id="UP000075901">
    <property type="component" value="Unassembled WGS sequence"/>
</dbReference>